<dbReference type="AlphaFoldDB" id="A0A218W772"/>
<organism evidence="1 2">
    <name type="scientific">Punica granatum</name>
    <name type="common">Pomegranate</name>
    <dbReference type="NCBI Taxonomy" id="22663"/>
    <lineage>
        <taxon>Eukaryota</taxon>
        <taxon>Viridiplantae</taxon>
        <taxon>Streptophyta</taxon>
        <taxon>Embryophyta</taxon>
        <taxon>Tracheophyta</taxon>
        <taxon>Spermatophyta</taxon>
        <taxon>Magnoliopsida</taxon>
        <taxon>eudicotyledons</taxon>
        <taxon>Gunneridae</taxon>
        <taxon>Pentapetalae</taxon>
        <taxon>rosids</taxon>
        <taxon>malvids</taxon>
        <taxon>Myrtales</taxon>
        <taxon>Lythraceae</taxon>
        <taxon>Punica</taxon>
    </lineage>
</organism>
<gene>
    <name evidence="1" type="ORF">CDL15_Pgr016370</name>
</gene>
<protein>
    <submittedName>
        <fullName evidence="1">Uncharacterized protein</fullName>
    </submittedName>
</protein>
<proteinExistence type="predicted"/>
<reference evidence="2" key="1">
    <citation type="journal article" date="2017" name="Plant J.">
        <title>The pomegranate (Punica granatum L.) genome and the genomics of punicalagin biosynthesis.</title>
        <authorList>
            <person name="Qin G."/>
            <person name="Xu C."/>
            <person name="Ming R."/>
            <person name="Tang H."/>
            <person name="Guyot R."/>
            <person name="Kramer E.M."/>
            <person name="Hu Y."/>
            <person name="Yi X."/>
            <person name="Qi Y."/>
            <person name="Xu X."/>
            <person name="Gao Z."/>
            <person name="Pan H."/>
            <person name="Jian J."/>
            <person name="Tian Y."/>
            <person name="Yue Z."/>
            <person name="Xu Y."/>
        </authorList>
    </citation>
    <scope>NUCLEOTIDE SEQUENCE [LARGE SCALE GENOMIC DNA]</scope>
    <source>
        <strain evidence="2">cv. Dabenzi</strain>
    </source>
</reference>
<evidence type="ECO:0000313" key="1">
    <source>
        <dbReference type="EMBL" id="OWM68170.1"/>
    </source>
</evidence>
<evidence type="ECO:0000313" key="2">
    <source>
        <dbReference type="Proteomes" id="UP000197138"/>
    </source>
</evidence>
<name>A0A218W772_PUNGR</name>
<sequence>MPPFSYSSPTSQPIILASGYSTRAEARKIGAQRMTLRIAGGATKFYTYVNDETRGQGCLLWQKLSGDNAKQHHVVAKGQSIKLEWISTTKS</sequence>
<comment type="caution">
    <text evidence="1">The sequence shown here is derived from an EMBL/GenBank/DDBJ whole genome shotgun (WGS) entry which is preliminary data.</text>
</comment>
<dbReference type="Proteomes" id="UP000197138">
    <property type="component" value="Unassembled WGS sequence"/>
</dbReference>
<dbReference type="EMBL" id="MTKT01005171">
    <property type="protein sequence ID" value="OWM68170.1"/>
    <property type="molecule type" value="Genomic_DNA"/>
</dbReference>
<accession>A0A218W772</accession>